<dbReference type="Proteomes" id="UP000036325">
    <property type="component" value="Unassembled WGS sequence"/>
</dbReference>
<dbReference type="STRING" id="1608994.TU86_04215"/>
<dbReference type="InterPro" id="IPR000259">
    <property type="entry name" value="Adhesion_dom_fimbrial"/>
</dbReference>
<dbReference type="Pfam" id="PF00419">
    <property type="entry name" value="Fimbrial"/>
    <property type="match status" value="1"/>
</dbReference>
<sequence>MQIRGVQMGTLFFLLVAFLLMSGRGHGADNLTFKGNLVAEACTLRPGDEALELNMEEVSSRELYSNSRTMGRRFEIHLEDCDTDTADSVTTTFSGVENMALPGLLALDAGSVANGIAIGLETPANQPLPLNVISDEQTLSDGNNVIAFNAYVRGEPQALADKSITAGVFSATSTFTLDYP</sequence>
<dbReference type="Gene3D" id="2.60.40.1090">
    <property type="entry name" value="Fimbrial-type adhesion domain"/>
    <property type="match status" value="1"/>
</dbReference>
<evidence type="ECO:0000313" key="3">
    <source>
        <dbReference type="Proteomes" id="UP000036325"/>
    </source>
</evidence>
<accession>A0A0J6ISZ3</accession>
<dbReference type="GO" id="GO:0009289">
    <property type="term" value="C:pilus"/>
    <property type="evidence" value="ECO:0007669"/>
    <property type="project" value="InterPro"/>
</dbReference>
<dbReference type="EMBL" id="JYLF01000002">
    <property type="protein sequence ID" value="KMN15147.1"/>
    <property type="molecule type" value="Genomic_DNA"/>
</dbReference>
<evidence type="ECO:0000313" key="2">
    <source>
        <dbReference type="EMBL" id="KMN15147.1"/>
    </source>
</evidence>
<dbReference type="PANTHER" id="PTHR33420">
    <property type="entry name" value="FIMBRIAL SUBUNIT ELFA-RELATED"/>
    <property type="match status" value="1"/>
</dbReference>
<dbReference type="PATRIC" id="fig|1608994.3.peg.1433"/>
<dbReference type="InterPro" id="IPR036937">
    <property type="entry name" value="Adhesion_dom_fimbrial_sf"/>
</dbReference>
<evidence type="ECO:0000259" key="1">
    <source>
        <dbReference type="Pfam" id="PF00419"/>
    </source>
</evidence>
<dbReference type="InterPro" id="IPR008966">
    <property type="entry name" value="Adhesion_dom_sf"/>
</dbReference>
<gene>
    <name evidence="2" type="ORF">TU86_04215</name>
</gene>
<dbReference type="InterPro" id="IPR050263">
    <property type="entry name" value="Bact_Fimbrial_Adh_Pro"/>
</dbReference>
<reference evidence="2 3" key="1">
    <citation type="submission" date="2015-02" db="EMBL/GenBank/DDBJ databases">
        <title>Pseudomonas helleri sp. nov. and Pseudomonas weihenstephanensis sp. nov., isolated from raw cows milk.</title>
        <authorList>
            <person name="von Neubeck M."/>
            <person name="Huptas C."/>
            <person name="Wenning M."/>
            <person name="Scherer S."/>
        </authorList>
    </citation>
    <scope>NUCLEOTIDE SEQUENCE [LARGE SCALE GENOMIC DNA]</scope>
    <source>
        <strain evidence="2 3">DSM 29166</strain>
    </source>
</reference>
<feature type="domain" description="Fimbrial-type adhesion" evidence="1">
    <location>
        <begin position="32"/>
        <end position="179"/>
    </location>
</feature>
<proteinExistence type="predicted"/>
<dbReference type="PANTHER" id="PTHR33420:SF9">
    <property type="entry name" value="MINOR FIMBRIAL SUBUNIT"/>
    <property type="match status" value="1"/>
</dbReference>
<dbReference type="GO" id="GO:0043709">
    <property type="term" value="P:cell adhesion involved in single-species biofilm formation"/>
    <property type="evidence" value="ECO:0007669"/>
    <property type="project" value="TreeGrafter"/>
</dbReference>
<protein>
    <submittedName>
        <fullName evidence="2">Exotoxin</fullName>
    </submittedName>
</protein>
<dbReference type="SUPFAM" id="SSF49401">
    <property type="entry name" value="Bacterial adhesins"/>
    <property type="match status" value="1"/>
</dbReference>
<dbReference type="AlphaFoldDB" id="A0A0J6ISZ3"/>
<comment type="caution">
    <text evidence="2">The sequence shown here is derived from an EMBL/GenBank/DDBJ whole genome shotgun (WGS) entry which is preliminary data.</text>
</comment>
<organism evidence="2 3">
    <name type="scientific">Pseudomonas weihenstephanensis</name>
    <dbReference type="NCBI Taxonomy" id="1608994"/>
    <lineage>
        <taxon>Bacteria</taxon>
        <taxon>Pseudomonadati</taxon>
        <taxon>Pseudomonadota</taxon>
        <taxon>Gammaproteobacteria</taxon>
        <taxon>Pseudomonadales</taxon>
        <taxon>Pseudomonadaceae</taxon>
        <taxon>Pseudomonas</taxon>
    </lineage>
</organism>
<dbReference type="OrthoDB" id="6462343at2"/>
<name>A0A0J6ISZ3_9PSED</name>